<dbReference type="EMBL" id="AP018907">
    <property type="protein sequence ID" value="BBF93726.1"/>
    <property type="molecule type" value="Genomic_DNA"/>
</dbReference>
<keyword evidence="4 8" id="KW-0378">Hydrolase</keyword>
<name>A0A348G2E3_9HYPH</name>
<evidence type="ECO:0000256" key="8">
    <source>
        <dbReference type="RuleBase" id="RU364100"/>
    </source>
</evidence>
<evidence type="ECO:0000313" key="9">
    <source>
        <dbReference type="EMBL" id="BBF93726.1"/>
    </source>
</evidence>
<dbReference type="GO" id="GO:0008233">
    <property type="term" value="F:peptidase activity"/>
    <property type="evidence" value="ECO:0007669"/>
    <property type="project" value="UniProtKB-KW"/>
</dbReference>
<organism evidence="9 10">
    <name type="scientific">Blastochloris tepida</name>
    <dbReference type="NCBI Taxonomy" id="2233851"/>
    <lineage>
        <taxon>Bacteria</taxon>
        <taxon>Pseudomonadati</taxon>
        <taxon>Pseudomonadota</taxon>
        <taxon>Alphaproteobacteria</taxon>
        <taxon>Hyphomicrobiales</taxon>
        <taxon>Blastochloridaceae</taxon>
        <taxon>Blastochloris</taxon>
    </lineage>
</organism>
<reference evidence="9 10" key="1">
    <citation type="submission" date="2018-08" db="EMBL/GenBank/DDBJ databases">
        <title>Complete genome sequencing of Blastochloris tepida GI.</title>
        <authorList>
            <person name="Tsukatani Y."/>
            <person name="Mori H."/>
        </authorList>
    </citation>
    <scope>NUCLEOTIDE SEQUENCE [LARGE SCALE GENOMIC DNA]</scope>
    <source>
        <strain evidence="9 10">GI</strain>
    </source>
</reference>
<evidence type="ECO:0000256" key="4">
    <source>
        <dbReference type="ARBA" id="ARBA00022801"/>
    </source>
</evidence>
<dbReference type="GO" id="GO:0003697">
    <property type="term" value="F:single-stranded DNA binding"/>
    <property type="evidence" value="ECO:0007669"/>
    <property type="project" value="InterPro"/>
</dbReference>
<protein>
    <recommendedName>
        <fullName evidence="8">Abasic site processing protein</fullName>
        <ecNumber evidence="8">3.4.-.-</ecNumber>
    </recommendedName>
</protein>
<dbReference type="GO" id="GO:0106300">
    <property type="term" value="P:protein-DNA covalent cross-linking repair"/>
    <property type="evidence" value="ECO:0007669"/>
    <property type="project" value="InterPro"/>
</dbReference>
<keyword evidence="2 8" id="KW-0645">Protease</keyword>
<keyword evidence="7" id="KW-0456">Lyase</keyword>
<sequence length="216" mass="23611">MCNLYALTKGQTAIGDFVRAVRDLTGNLPPLPAIFPDQAAPVVRQIGDDRELLMMRWGMPSPPTIAGPPVTNIRNTGSPYWRRWLAPAHRCLVPATSFCEYADTKPRKTPVWFALAASRPLFVFAGLWTPWHGVRGPKAEPVAGEHLLYGILTCPANAEVGAIHPKAMPVILTTADEMDVWLRAPWPEAAALQRPLPDGALQVVARGARQDEGEPL</sequence>
<gene>
    <name evidence="9" type="ORF">BLTE_24110</name>
</gene>
<keyword evidence="10" id="KW-1185">Reference proteome</keyword>
<dbReference type="InterPro" id="IPR036590">
    <property type="entry name" value="SRAP-like"/>
</dbReference>
<evidence type="ECO:0000256" key="2">
    <source>
        <dbReference type="ARBA" id="ARBA00022670"/>
    </source>
</evidence>
<keyword evidence="3" id="KW-0227">DNA damage</keyword>
<dbReference type="KEGG" id="blag:BLTE_24110"/>
<dbReference type="AlphaFoldDB" id="A0A348G2E3"/>
<dbReference type="GO" id="GO:0016829">
    <property type="term" value="F:lyase activity"/>
    <property type="evidence" value="ECO:0007669"/>
    <property type="project" value="UniProtKB-KW"/>
</dbReference>
<evidence type="ECO:0000313" key="10">
    <source>
        <dbReference type="Proteomes" id="UP000266934"/>
    </source>
</evidence>
<dbReference type="EC" id="3.4.-.-" evidence="8"/>
<dbReference type="PANTHER" id="PTHR13604:SF0">
    <property type="entry name" value="ABASIC SITE PROCESSING PROTEIN HMCES"/>
    <property type="match status" value="1"/>
</dbReference>
<evidence type="ECO:0000256" key="5">
    <source>
        <dbReference type="ARBA" id="ARBA00023124"/>
    </source>
</evidence>
<evidence type="ECO:0000256" key="1">
    <source>
        <dbReference type="ARBA" id="ARBA00008136"/>
    </source>
</evidence>
<dbReference type="GO" id="GO:0006508">
    <property type="term" value="P:proteolysis"/>
    <property type="evidence" value="ECO:0007669"/>
    <property type="project" value="UniProtKB-KW"/>
</dbReference>
<evidence type="ECO:0000256" key="6">
    <source>
        <dbReference type="ARBA" id="ARBA00023125"/>
    </source>
</evidence>
<dbReference type="SUPFAM" id="SSF143081">
    <property type="entry name" value="BB1717-like"/>
    <property type="match status" value="1"/>
</dbReference>
<dbReference type="OrthoDB" id="9782620at2"/>
<dbReference type="Gene3D" id="3.90.1680.20">
    <property type="match status" value="2"/>
</dbReference>
<accession>A0A348G2E3</accession>
<proteinExistence type="inferred from homology"/>
<dbReference type="Proteomes" id="UP000266934">
    <property type="component" value="Chromosome"/>
</dbReference>
<evidence type="ECO:0000256" key="7">
    <source>
        <dbReference type="ARBA" id="ARBA00023239"/>
    </source>
</evidence>
<dbReference type="PANTHER" id="PTHR13604">
    <property type="entry name" value="DC12-RELATED"/>
    <property type="match status" value="1"/>
</dbReference>
<dbReference type="InterPro" id="IPR003738">
    <property type="entry name" value="SRAP"/>
</dbReference>
<comment type="similarity">
    <text evidence="1 8">Belongs to the SOS response-associated peptidase family.</text>
</comment>
<keyword evidence="5" id="KW-0190">Covalent protein-DNA linkage</keyword>
<dbReference type="Pfam" id="PF02586">
    <property type="entry name" value="SRAP"/>
    <property type="match status" value="1"/>
</dbReference>
<keyword evidence="6" id="KW-0238">DNA-binding</keyword>
<dbReference type="RefSeq" id="WP_126400882.1">
    <property type="nucleotide sequence ID" value="NZ_AP018907.1"/>
</dbReference>
<evidence type="ECO:0000256" key="3">
    <source>
        <dbReference type="ARBA" id="ARBA00022763"/>
    </source>
</evidence>